<dbReference type="InParanoid" id="A0A0C3FD97"/>
<proteinExistence type="predicted"/>
<reference evidence="1 2" key="1">
    <citation type="submission" date="2014-04" db="EMBL/GenBank/DDBJ databases">
        <authorList>
            <consortium name="DOE Joint Genome Institute"/>
            <person name="Kuo A."/>
            <person name="Tarkka M."/>
            <person name="Buscot F."/>
            <person name="Kohler A."/>
            <person name="Nagy L.G."/>
            <person name="Floudas D."/>
            <person name="Copeland A."/>
            <person name="Barry K.W."/>
            <person name="Cichocki N."/>
            <person name="Veneault-Fourrey C."/>
            <person name="LaButti K."/>
            <person name="Lindquist E.A."/>
            <person name="Lipzen A."/>
            <person name="Lundell T."/>
            <person name="Morin E."/>
            <person name="Murat C."/>
            <person name="Sun H."/>
            <person name="Tunlid A."/>
            <person name="Henrissat B."/>
            <person name="Grigoriev I.V."/>
            <person name="Hibbett D.S."/>
            <person name="Martin F."/>
            <person name="Nordberg H.P."/>
            <person name="Cantor M.N."/>
            <person name="Hua S.X."/>
        </authorList>
    </citation>
    <scope>NUCLEOTIDE SEQUENCE [LARGE SCALE GENOMIC DNA]</scope>
    <source>
        <strain evidence="1 2">F 1598</strain>
    </source>
</reference>
<evidence type="ECO:0008006" key="3">
    <source>
        <dbReference type="Google" id="ProtNLM"/>
    </source>
</evidence>
<dbReference type="Gene3D" id="2.80.10.50">
    <property type="match status" value="1"/>
</dbReference>
<protein>
    <recommendedName>
        <fullName evidence="3">Ricin B lectin domain-containing protein</fullName>
    </recommendedName>
</protein>
<dbReference type="InterPro" id="IPR035992">
    <property type="entry name" value="Ricin_B-like_lectins"/>
</dbReference>
<dbReference type="EMBL" id="KN833022">
    <property type="protein sequence ID" value="KIM77694.1"/>
    <property type="molecule type" value="Genomic_DNA"/>
</dbReference>
<sequence length="166" mass="18518">MSAPKINDLLKDGKYILANQQKKNLAIQINEDGEVTVEKYNKANTAQQWTSKYVRCGEGDYGVYTFQSVAHEYYLSTASDIDDNKVQGSRGESGWWSGGIPDTNGTRRLICTTTTAEWHAISVEGDDHAGSTIFVRKVKPNPTSDWGKIENWGTDAAHWDFVPVDK</sequence>
<evidence type="ECO:0000313" key="1">
    <source>
        <dbReference type="EMBL" id="KIM77694.1"/>
    </source>
</evidence>
<name>A0A0C3FD97_PILCF</name>
<dbReference type="Proteomes" id="UP000054166">
    <property type="component" value="Unassembled WGS sequence"/>
</dbReference>
<organism evidence="1 2">
    <name type="scientific">Piloderma croceum (strain F 1598)</name>
    <dbReference type="NCBI Taxonomy" id="765440"/>
    <lineage>
        <taxon>Eukaryota</taxon>
        <taxon>Fungi</taxon>
        <taxon>Dikarya</taxon>
        <taxon>Basidiomycota</taxon>
        <taxon>Agaricomycotina</taxon>
        <taxon>Agaricomycetes</taxon>
        <taxon>Agaricomycetidae</taxon>
        <taxon>Atheliales</taxon>
        <taxon>Atheliaceae</taxon>
        <taxon>Piloderma</taxon>
    </lineage>
</organism>
<dbReference type="SUPFAM" id="SSF50370">
    <property type="entry name" value="Ricin B-like lectins"/>
    <property type="match status" value="1"/>
</dbReference>
<evidence type="ECO:0000313" key="2">
    <source>
        <dbReference type="Proteomes" id="UP000054166"/>
    </source>
</evidence>
<dbReference type="AlphaFoldDB" id="A0A0C3FD97"/>
<keyword evidence="2" id="KW-1185">Reference proteome</keyword>
<reference evidence="2" key="2">
    <citation type="submission" date="2015-01" db="EMBL/GenBank/DDBJ databases">
        <title>Evolutionary Origins and Diversification of the Mycorrhizal Mutualists.</title>
        <authorList>
            <consortium name="DOE Joint Genome Institute"/>
            <consortium name="Mycorrhizal Genomics Consortium"/>
            <person name="Kohler A."/>
            <person name="Kuo A."/>
            <person name="Nagy L.G."/>
            <person name="Floudas D."/>
            <person name="Copeland A."/>
            <person name="Barry K.W."/>
            <person name="Cichocki N."/>
            <person name="Veneault-Fourrey C."/>
            <person name="LaButti K."/>
            <person name="Lindquist E.A."/>
            <person name="Lipzen A."/>
            <person name="Lundell T."/>
            <person name="Morin E."/>
            <person name="Murat C."/>
            <person name="Riley R."/>
            <person name="Ohm R."/>
            <person name="Sun H."/>
            <person name="Tunlid A."/>
            <person name="Henrissat B."/>
            <person name="Grigoriev I.V."/>
            <person name="Hibbett D.S."/>
            <person name="Martin F."/>
        </authorList>
    </citation>
    <scope>NUCLEOTIDE SEQUENCE [LARGE SCALE GENOMIC DNA]</scope>
    <source>
        <strain evidence="2">F 1598</strain>
    </source>
</reference>
<accession>A0A0C3FD97</accession>
<gene>
    <name evidence="1" type="ORF">PILCRDRAFT_825131</name>
</gene>
<dbReference type="HOGENOM" id="CLU_138078_0_0_1"/>